<evidence type="ECO:0000259" key="8">
    <source>
        <dbReference type="Pfam" id="PF01757"/>
    </source>
</evidence>
<keyword evidence="5 7" id="KW-1133">Transmembrane helix</keyword>
<feature type="transmembrane region" description="Helical" evidence="7">
    <location>
        <begin position="326"/>
        <end position="348"/>
    </location>
</feature>
<dbReference type="AlphaFoldDB" id="A0A0S2W1K5"/>
<keyword evidence="10" id="KW-1185">Reference proteome</keyword>
<keyword evidence="3" id="KW-1003">Cell membrane</keyword>
<comment type="similarity">
    <text evidence="2">Belongs to the acyltransferase 3 family.</text>
</comment>
<evidence type="ECO:0000256" key="4">
    <source>
        <dbReference type="ARBA" id="ARBA00022692"/>
    </source>
</evidence>
<evidence type="ECO:0000313" key="10">
    <source>
        <dbReference type="Proteomes" id="UP000064844"/>
    </source>
</evidence>
<dbReference type="RefSeq" id="WP_058117198.1">
    <property type="nucleotide sequence ID" value="NZ_CP011307.1"/>
</dbReference>
<dbReference type="PANTHER" id="PTHR40074:SF2">
    <property type="entry name" value="O-ACETYLTRANSFERASE WECH"/>
    <property type="match status" value="1"/>
</dbReference>
<comment type="subcellular location">
    <subcellularLocation>
        <location evidence="1">Cell membrane</location>
        <topology evidence="1">Multi-pass membrane protein</topology>
    </subcellularLocation>
</comment>
<dbReference type="PANTHER" id="PTHR40074">
    <property type="entry name" value="O-ACETYLTRANSFERASE WECH"/>
    <property type="match status" value="1"/>
</dbReference>
<gene>
    <name evidence="9" type="ORF">IB211_00828c</name>
</gene>
<dbReference type="GO" id="GO:0005886">
    <property type="term" value="C:plasma membrane"/>
    <property type="evidence" value="ECO:0007669"/>
    <property type="project" value="UniProtKB-SubCell"/>
</dbReference>
<dbReference type="GO" id="GO:0016413">
    <property type="term" value="F:O-acetyltransferase activity"/>
    <property type="evidence" value="ECO:0007669"/>
    <property type="project" value="TreeGrafter"/>
</dbReference>
<feature type="transmembrane region" description="Helical" evidence="7">
    <location>
        <begin position="82"/>
        <end position="103"/>
    </location>
</feature>
<dbReference type="Proteomes" id="UP000064844">
    <property type="component" value="Chromosome"/>
</dbReference>
<reference evidence="9 10" key="1">
    <citation type="journal article" date="2015" name="Nat. Commun.">
        <title>Production of butyrate from lysine and the Amadori product fructoselysine by a human gut commensal.</title>
        <authorList>
            <person name="Bui T.P."/>
            <person name="Ritari J."/>
            <person name="Boeren S."/>
            <person name="de Waard P."/>
            <person name="Plugge C.M."/>
            <person name="de Vos W.M."/>
        </authorList>
    </citation>
    <scope>NUCLEOTIDE SEQUENCE [LARGE SCALE GENOMIC DNA]</scope>
    <source>
        <strain evidence="9 10">AF211</strain>
    </source>
</reference>
<proteinExistence type="inferred from homology"/>
<reference evidence="10" key="2">
    <citation type="submission" date="2015-04" db="EMBL/GenBank/DDBJ databases">
        <title>A butyrogenic pathway from the amino acid lysine in a human gut commensal.</title>
        <authorList>
            <person name="de Vos W.M."/>
            <person name="Bui N.T.P."/>
            <person name="Plugge C.M."/>
            <person name="Ritari J."/>
        </authorList>
    </citation>
    <scope>NUCLEOTIDE SEQUENCE [LARGE SCALE GENOMIC DNA]</scope>
    <source>
        <strain evidence="10">AF211</strain>
    </source>
</reference>
<name>A0A0S2W1K5_9FIRM</name>
<evidence type="ECO:0000256" key="3">
    <source>
        <dbReference type="ARBA" id="ARBA00022475"/>
    </source>
</evidence>
<keyword evidence="6 7" id="KW-0472">Membrane</keyword>
<evidence type="ECO:0000256" key="2">
    <source>
        <dbReference type="ARBA" id="ARBA00007400"/>
    </source>
</evidence>
<feature type="transmembrane region" description="Helical" evidence="7">
    <location>
        <begin position="293"/>
        <end position="314"/>
    </location>
</feature>
<dbReference type="GO" id="GO:0009246">
    <property type="term" value="P:enterobacterial common antigen biosynthetic process"/>
    <property type="evidence" value="ECO:0007669"/>
    <property type="project" value="TreeGrafter"/>
</dbReference>
<protein>
    <submittedName>
        <fullName evidence="9">Membrane protein, putative</fullName>
    </submittedName>
</protein>
<evidence type="ECO:0000256" key="1">
    <source>
        <dbReference type="ARBA" id="ARBA00004651"/>
    </source>
</evidence>
<feature type="transmembrane region" description="Helical" evidence="7">
    <location>
        <begin position="131"/>
        <end position="148"/>
    </location>
</feature>
<feature type="transmembrane region" description="Helical" evidence="7">
    <location>
        <begin position="12"/>
        <end position="33"/>
    </location>
</feature>
<feature type="transmembrane region" description="Helical" evidence="7">
    <location>
        <begin position="53"/>
        <end position="70"/>
    </location>
</feature>
<evidence type="ECO:0000256" key="6">
    <source>
        <dbReference type="ARBA" id="ARBA00023136"/>
    </source>
</evidence>
<dbReference type="EMBL" id="CP011307">
    <property type="protein sequence ID" value="ALP93222.1"/>
    <property type="molecule type" value="Genomic_DNA"/>
</dbReference>
<feature type="transmembrane region" description="Helical" evidence="7">
    <location>
        <begin position="193"/>
        <end position="216"/>
    </location>
</feature>
<dbReference type="eggNOG" id="COG3274">
    <property type="taxonomic scope" value="Bacteria"/>
</dbReference>
<dbReference type="KEGG" id="ibu:IB211_00828c"/>
<sequence length="359" mass="40126">MARTNEGGRLAYAELLRVVAMLAVIVLHVSGGWLESLPVGTTDWHALNMWDSLCRWCVPVFVMCSGMFLLDPQKALSWPSLFLRYILRMVTALLFWGAAYRLLYELAAGTLSPASLPRALYAVILGNTETHLWYLTMTIGLYLLTPLLRAFVRGARRSDFHWFFLVYALFMLVIPLFLRLRGSQTVALYANRLYLNFTLGFPPLAFVGYYLAGYYLKTYTLGRLAEGLIYVLGIAGGAFTVLGTSLLSRRAGALDVTLYSYLTPNVCAMAVAVFVLFRYVLGLSDERSRRQRAGRLAGCGFGVYLSHVIFLVLLRHFGLATPPIPTAVAVPLLTLVIFLPSFLLSWLIHKIPVVGRYLT</sequence>
<feature type="transmembrane region" description="Helical" evidence="7">
    <location>
        <begin position="259"/>
        <end position="281"/>
    </location>
</feature>
<feature type="transmembrane region" description="Helical" evidence="7">
    <location>
        <begin position="228"/>
        <end position="247"/>
    </location>
</feature>
<evidence type="ECO:0000256" key="5">
    <source>
        <dbReference type="ARBA" id="ARBA00022989"/>
    </source>
</evidence>
<evidence type="ECO:0000256" key="7">
    <source>
        <dbReference type="SAM" id="Phobius"/>
    </source>
</evidence>
<dbReference type="Pfam" id="PF01757">
    <property type="entry name" value="Acyl_transf_3"/>
    <property type="match status" value="1"/>
</dbReference>
<feature type="transmembrane region" description="Helical" evidence="7">
    <location>
        <begin position="160"/>
        <end position="178"/>
    </location>
</feature>
<dbReference type="STRING" id="1297617.IB211_00828c"/>
<dbReference type="InterPro" id="IPR002656">
    <property type="entry name" value="Acyl_transf_3_dom"/>
</dbReference>
<organism evidence="9 10">
    <name type="scientific">Intestinimonas butyriciproducens</name>
    <dbReference type="NCBI Taxonomy" id="1297617"/>
    <lineage>
        <taxon>Bacteria</taxon>
        <taxon>Bacillati</taxon>
        <taxon>Bacillota</taxon>
        <taxon>Clostridia</taxon>
        <taxon>Eubacteriales</taxon>
        <taxon>Intestinimonas</taxon>
    </lineage>
</organism>
<keyword evidence="4 7" id="KW-0812">Transmembrane</keyword>
<evidence type="ECO:0000313" key="9">
    <source>
        <dbReference type="EMBL" id="ALP93222.1"/>
    </source>
</evidence>
<accession>A0A0S2W1K5</accession>
<feature type="domain" description="Acyltransferase 3" evidence="8">
    <location>
        <begin position="11"/>
        <end position="348"/>
    </location>
</feature>